<name>A0ABT4IDW8_9ACTO</name>
<dbReference type="RefSeq" id="WP_268918658.1">
    <property type="nucleotide sequence ID" value="NZ_JAPTMY010000054.1"/>
</dbReference>
<accession>A0ABT4IDW8</accession>
<feature type="region of interest" description="Disordered" evidence="1">
    <location>
        <begin position="1"/>
        <end position="52"/>
    </location>
</feature>
<evidence type="ECO:0000256" key="2">
    <source>
        <dbReference type="SAM" id="Phobius"/>
    </source>
</evidence>
<dbReference type="Proteomes" id="UP001072034">
    <property type="component" value="Unassembled WGS sequence"/>
</dbReference>
<gene>
    <name evidence="3" type="ORF">OHJ16_15565</name>
</gene>
<sequence length="97" mass="10023">MRLGPREPHGGRHGTRASADASRTAGAASGAGGVHKHEHRPGARPLRGPQGAGRPFALVAALAIRPIRRYALGISERVFLLAVNVFYLGAALGLALA</sequence>
<keyword evidence="2" id="KW-0812">Transmembrane</keyword>
<comment type="caution">
    <text evidence="3">The sequence shown here is derived from an EMBL/GenBank/DDBJ whole genome shotgun (WGS) entry which is preliminary data.</text>
</comment>
<feature type="transmembrane region" description="Helical" evidence="2">
    <location>
        <begin position="78"/>
        <end position="96"/>
    </location>
</feature>
<feature type="compositionally biased region" description="Low complexity" evidence="1">
    <location>
        <begin position="16"/>
        <end position="28"/>
    </location>
</feature>
<feature type="compositionally biased region" description="Basic and acidic residues" evidence="1">
    <location>
        <begin position="1"/>
        <end position="10"/>
    </location>
</feature>
<evidence type="ECO:0000313" key="4">
    <source>
        <dbReference type="Proteomes" id="UP001072034"/>
    </source>
</evidence>
<reference evidence="3" key="1">
    <citation type="submission" date="2022-10" db="EMBL/GenBank/DDBJ databases">
        <title>Genome sequence of Actinomyces israelii ATCC 10048.</title>
        <authorList>
            <person name="Watt R.M."/>
            <person name="Tong W.M."/>
        </authorList>
    </citation>
    <scope>NUCLEOTIDE SEQUENCE</scope>
    <source>
        <strain evidence="3">ATCC 10048</strain>
    </source>
</reference>
<dbReference type="EMBL" id="JAPTMY010000054">
    <property type="protein sequence ID" value="MCZ0859452.1"/>
    <property type="molecule type" value="Genomic_DNA"/>
</dbReference>
<keyword evidence="4" id="KW-1185">Reference proteome</keyword>
<proteinExistence type="predicted"/>
<organism evidence="3 4">
    <name type="scientific">Actinomyces israelii</name>
    <dbReference type="NCBI Taxonomy" id="1659"/>
    <lineage>
        <taxon>Bacteria</taxon>
        <taxon>Bacillati</taxon>
        <taxon>Actinomycetota</taxon>
        <taxon>Actinomycetes</taxon>
        <taxon>Actinomycetales</taxon>
        <taxon>Actinomycetaceae</taxon>
        <taxon>Actinomyces</taxon>
    </lineage>
</organism>
<evidence type="ECO:0000313" key="3">
    <source>
        <dbReference type="EMBL" id="MCZ0859452.1"/>
    </source>
</evidence>
<keyword evidence="2" id="KW-1133">Transmembrane helix</keyword>
<keyword evidence="2" id="KW-0472">Membrane</keyword>
<protein>
    <submittedName>
        <fullName evidence="3">Uncharacterized protein</fullName>
    </submittedName>
</protein>
<evidence type="ECO:0000256" key="1">
    <source>
        <dbReference type="SAM" id="MobiDB-lite"/>
    </source>
</evidence>